<evidence type="ECO:0000259" key="2">
    <source>
        <dbReference type="Pfam" id="PF14016"/>
    </source>
</evidence>
<feature type="compositionally biased region" description="Low complexity" evidence="1">
    <location>
        <begin position="57"/>
        <end position="68"/>
    </location>
</feature>
<organism evidence="3 4">
    <name type="scientific">Micromonospora aurantiaca</name>
    <name type="common">nom. illeg.</name>
    <dbReference type="NCBI Taxonomy" id="47850"/>
    <lineage>
        <taxon>Bacteria</taxon>
        <taxon>Bacillati</taxon>
        <taxon>Actinomycetota</taxon>
        <taxon>Actinomycetes</taxon>
        <taxon>Micromonosporales</taxon>
        <taxon>Micromonosporaceae</taxon>
        <taxon>Micromonospora</taxon>
    </lineage>
</organism>
<feature type="region of interest" description="Disordered" evidence="1">
    <location>
        <begin position="202"/>
        <end position="231"/>
    </location>
</feature>
<name>A0A6N3JVU4_9ACTN</name>
<feature type="domain" description="DUF4232" evidence="2">
    <location>
        <begin position="68"/>
        <end position="204"/>
    </location>
</feature>
<evidence type="ECO:0000256" key="1">
    <source>
        <dbReference type="SAM" id="MobiDB-lite"/>
    </source>
</evidence>
<dbReference type="PROSITE" id="PS51257">
    <property type="entry name" value="PROKAR_LIPOPROTEIN"/>
    <property type="match status" value="1"/>
</dbReference>
<protein>
    <submittedName>
        <fullName evidence="3">DUF4232 domain-containing protein</fullName>
    </submittedName>
</protein>
<dbReference type="InterPro" id="IPR025326">
    <property type="entry name" value="DUF4232"/>
</dbReference>
<dbReference type="EMBL" id="CP031263">
    <property type="protein sequence ID" value="AXH89502.1"/>
    <property type="molecule type" value="Genomic_DNA"/>
</dbReference>
<accession>A0A6N3JVU4</accession>
<sequence length="231" mass="23518">MRSSPSAAEWHDHSMRRSARLIGALTGVTLMAACAPAQGPAEGLSDPVPTAPPRPGAPTAEPTPAATCSPEGIAITELGVSAAMGLRAMGLDLLNCGDRPYELRGYPAVALRDADGDPIEVRIIPGAKPITSGFDHPPTRIVLAPGERAGAALIWRNLVTDATVPATNGTGLDVAPVAGRPAHPVALDGPIDLGNTGRLGVSAWERRKPGPADTPTPAAPPPPTTPPVNPL</sequence>
<dbReference type="AlphaFoldDB" id="A0A6N3JVU4"/>
<feature type="compositionally biased region" description="Pro residues" evidence="1">
    <location>
        <begin position="212"/>
        <end position="231"/>
    </location>
</feature>
<evidence type="ECO:0000313" key="3">
    <source>
        <dbReference type="EMBL" id="AXH89502.1"/>
    </source>
</evidence>
<gene>
    <name evidence="3" type="ORF">DVH21_05855</name>
</gene>
<evidence type="ECO:0000313" key="4">
    <source>
        <dbReference type="Proteomes" id="UP000253958"/>
    </source>
</evidence>
<proteinExistence type="predicted"/>
<reference evidence="3 4" key="2">
    <citation type="submission" date="2018-08" db="EMBL/GenBank/DDBJ databases">
        <title>Streptomyces kandeliansis sp. nov., an endophytic bacterium isolated from mangrove plant.</title>
        <authorList>
            <person name="Wang R."/>
        </authorList>
    </citation>
    <scope>NUCLEOTIDE SEQUENCE [LARGE SCALE GENOMIC DNA]</scope>
    <source>
        <strain evidence="4">H14(2018)</strain>
    </source>
</reference>
<dbReference type="Proteomes" id="UP000253958">
    <property type="component" value="Chromosome"/>
</dbReference>
<feature type="region of interest" description="Disordered" evidence="1">
    <location>
        <begin position="39"/>
        <end position="68"/>
    </location>
</feature>
<dbReference type="Pfam" id="PF14016">
    <property type="entry name" value="DUF4232"/>
    <property type="match status" value="1"/>
</dbReference>
<reference evidence="3 4" key="1">
    <citation type="submission" date="2018-07" db="EMBL/GenBank/DDBJ databases">
        <authorList>
            <person name="Ye Y."/>
        </authorList>
    </citation>
    <scope>NUCLEOTIDE SEQUENCE [LARGE SCALE GENOMIC DNA]</scope>
    <source>
        <strain evidence="4">H14(2018)</strain>
    </source>
</reference>